<evidence type="ECO:0000256" key="2">
    <source>
        <dbReference type="RuleBase" id="RU102079"/>
    </source>
</evidence>
<feature type="domain" description="Galectin" evidence="3">
    <location>
        <begin position="11"/>
        <end position="141"/>
    </location>
</feature>
<dbReference type="EMBL" id="GFDL01008364">
    <property type="protein sequence ID" value="JAV26681.1"/>
    <property type="molecule type" value="Transcribed_RNA"/>
</dbReference>
<dbReference type="AlphaFoldDB" id="A0A1Q3FGL0"/>
<organism evidence="4">
    <name type="scientific">Culex tarsalis</name>
    <name type="common">Encephalitis mosquito</name>
    <dbReference type="NCBI Taxonomy" id="7177"/>
    <lineage>
        <taxon>Eukaryota</taxon>
        <taxon>Metazoa</taxon>
        <taxon>Ecdysozoa</taxon>
        <taxon>Arthropoda</taxon>
        <taxon>Hexapoda</taxon>
        <taxon>Insecta</taxon>
        <taxon>Pterygota</taxon>
        <taxon>Neoptera</taxon>
        <taxon>Endopterygota</taxon>
        <taxon>Diptera</taxon>
        <taxon>Nematocera</taxon>
        <taxon>Culicoidea</taxon>
        <taxon>Culicidae</taxon>
        <taxon>Culicinae</taxon>
        <taxon>Culicini</taxon>
        <taxon>Culex</taxon>
        <taxon>Culex</taxon>
    </lineage>
</organism>
<dbReference type="GO" id="GO:0030246">
    <property type="term" value="F:carbohydrate binding"/>
    <property type="evidence" value="ECO:0007669"/>
    <property type="project" value="UniProtKB-UniRule"/>
</dbReference>
<dbReference type="SMART" id="SM00908">
    <property type="entry name" value="Gal-bind_lectin"/>
    <property type="match status" value="1"/>
</dbReference>
<keyword evidence="1 2" id="KW-0430">Lectin</keyword>
<dbReference type="InterPro" id="IPR001079">
    <property type="entry name" value="Galectin_CRD"/>
</dbReference>
<dbReference type="InterPro" id="IPR013320">
    <property type="entry name" value="ConA-like_dom_sf"/>
</dbReference>
<reference evidence="4" key="1">
    <citation type="submission" date="2017-01" db="EMBL/GenBank/DDBJ databases">
        <title>A deep insight into the sialotranscriptome of adult male and female Cluex tarsalis mosquitoes.</title>
        <authorList>
            <person name="Ribeiro J.M."/>
            <person name="Moreira F."/>
            <person name="Bernard K.A."/>
            <person name="Calvo E."/>
        </authorList>
    </citation>
    <scope>NUCLEOTIDE SEQUENCE</scope>
    <source>
        <strain evidence="4">Kern County</strain>
        <tissue evidence="4">Salivary glands</tissue>
    </source>
</reference>
<accession>A0A1Q3FGL0</accession>
<name>A0A1Q3FGL0_CULTA</name>
<proteinExistence type="predicted"/>
<dbReference type="PROSITE" id="PS51304">
    <property type="entry name" value="GALECTIN"/>
    <property type="match status" value="1"/>
</dbReference>
<evidence type="ECO:0000256" key="1">
    <source>
        <dbReference type="ARBA" id="ARBA00022734"/>
    </source>
</evidence>
<protein>
    <recommendedName>
        <fullName evidence="2">Galectin</fullName>
    </recommendedName>
</protein>
<dbReference type="Pfam" id="PF00337">
    <property type="entry name" value="Gal-bind_lectin"/>
    <property type="match status" value="1"/>
</dbReference>
<dbReference type="SUPFAM" id="SSF49899">
    <property type="entry name" value="Concanavalin A-like lectins/glucanases"/>
    <property type="match status" value="1"/>
</dbReference>
<dbReference type="Gene3D" id="2.60.120.200">
    <property type="match status" value="1"/>
</dbReference>
<sequence>MPNHMKNCSFNLQSSGRTICEGVELELKGNLQQMDSRFSVNFRFGSGIAYHFGLRLHEKGHHEVFQGFKDIEWEELDTEVWPKDSEEIKKGLTFRLCGEEIVVYVDGAQQCKAFEIKVPFEKITGIELWDDIKWVEEVNLRFNTNGVK</sequence>
<evidence type="ECO:0000313" key="4">
    <source>
        <dbReference type="EMBL" id="JAV26681.1"/>
    </source>
</evidence>
<evidence type="ECO:0000259" key="3">
    <source>
        <dbReference type="PROSITE" id="PS51304"/>
    </source>
</evidence>